<dbReference type="PANTHER" id="PTHR36837">
    <property type="entry name" value="POLY(3-HYDROXYALKANOATE) POLYMERASE SUBUNIT PHAC"/>
    <property type="match status" value="1"/>
</dbReference>
<evidence type="ECO:0000313" key="5">
    <source>
        <dbReference type="EMBL" id="NNG37928.1"/>
    </source>
</evidence>
<comment type="caution">
    <text evidence="5">The sequence shown here is derived from an EMBL/GenBank/DDBJ whole genome shotgun (WGS) entry which is preliminary data.</text>
</comment>
<name>A0A849AFG2_9MICO</name>
<keyword evidence="6" id="KW-1185">Reference proteome</keyword>
<feature type="domain" description="Poly-beta-hydroxybutyrate polymerase N-terminal" evidence="4">
    <location>
        <begin position="89"/>
        <end position="258"/>
    </location>
</feature>
<organism evidence="5 6">
    <name type="scientific">Flexivirga aerilata</name>
    <dbReference type="NCBI Taxonomy" id="1656889"/>
    <lineage>
        <taxon>Bacteria</taxon>
        <taxon>Bacillati</taxon>
        <taxon>Actinomycetota</taxon>
        <taxon>Actinomycetes</taxon>
        <taxon>Micrococcales</taxon>
        <taxon>Dermacoccaceae</taxon>
        <taxon>Flexivirga</taxon>
    </lineage>
</organism>
<evidence type="ECO:0000256" key="3">
    <source>
        <dbReference type="SAM" id="MobiDB-lite"/>
    </source>
</evidence>
<feature type="compositionally biased region" description="Basic and acidic residues" evidence="3">
    <location>
        <begin position="1"/>
        <end position="14"/>
    </location>
</feature>
<dbReference type="Gene3D" id="3.40.50.1820">
    <property type="entry name" value="alpha/beta hydrolase"/>
    <property type="match status" value="1"/>
</dbReference>
<accession>A0A849AFG2</accession>
<dbReference type="GO" id="GO:0016746">
    <property type="term" value="F:acyltransferase activity"/>
    <property type="evidence" value="ECO:0007669"/>
    <property type="project" value="UniProtKB-KW"/>
</dbReference>
<evidence type="ECO:0000256" key="1">
    <source>
        <dbReference type="ARBA" id="ARBA00022679"/>
    </source>
</evidence>
<dbReference type="InterPro" id="IPR029058">
    <property type="entry name" value="AB_hydrolase_fold"/>
</dbReference>
<dbReference type="InterPro" id="IPR051321">
    <property type="entry name" value="PHA/PHB_synthase"/>
</dbReference>
<keyword evidence="2" id="KW-0012">Acyltransferase</keyword>
<dbReference type="EMBL" id="JABENB010000001">
    <property type="protein sequence ID" value="NNG37928.1"/>
    <property type="molecule type" value="Genomic_DNA"/>
</dbReference>
<gene>
    <name evidence="5" type="ORF">HJ588_01380</name>
</gene>
<proteinExistence type="predicted"/>
<dbReference type="RefSeq" id="WP_171151240.1">
    <property type="nucleotide sequence ID" value="NZ_JABENB010000001.1"/>
</dbReference>
<sequence>MTSTARTHENKPAPDDADDPIAAAAAPLDLLLADAALGPWRRFTPGMAGVRAVANAAAKPLSLAHHSTDLAAELGRILTGRSDLAPHPKDRRFADEQWSKNPLLKATLQVYLATGRTAKDLFDDIELGWRDRERLGFLLDNVIEASAPSNLPLVNPVTWRAAASTQGRSLLAGLKNLLGDMITAPRVPSMVDATAFSVGTDLAVSPGQVVLRTPVFELIQYAPTTPTVRRTPLLMVPPVINKYYIVDLAPGRSMVEYLVSQGQQVFVMSWRNPDARHRNWGFDTYGESIVEAIDAVTAITRSKQTHLMSMCSGGILAAMVAAHLAATGAAEKVATFNLGVTVLDQQDAGLPAAVLDKRVARAAISASARKGFLDGRSLAEIFAWLRPSDLIWSYWVNNYLQGKKPPAFDVLYWNADTTRMPAALHRDFVEMAVDNTTAHPGEGAMLGTPVDLGDVDVESYIVAGIGDHICRWQACYRSTQLLGGKNTFILSTAGHIASLVNPPTNPKSSFRTADHNPADAEQWLAEADTEKGSWWPHFADWLGVRSGGEKRAPRTLGNSKFEPLEAAPGTYVFDR</sequence>
<dbReference type="GO" id="GO:0016787">
    <property type="term" value="F:hydrolase activity"/>
    <property type="evidence" value="ECO:0007669"/>
    <property type="project" value="UniProtKB-KW"/>
</dbReference>
<feature type="region of interest" description="Disordered" evidence="3">
    <location>
        <begin position="1"/>
        <end position="20"/>
    </location>
</feature>
<reference evidence="5 6" key="1">
    <citation type="submission" date="2020-05" db="EMBL/GenBank/DDBJ databases">
        <title>Flexivirga sp. ID2601S isolated from air conditioner.</title>
        <authorList>
            <person name="Kim D.H."/>
        </authorList>
    </citation>
    <scope>NUCLEOTIDE SEQUENCE [LARGE SCALE GENOMIC DNA]</scope>
    <source>
        <strain evidence="5 6">ID2601S</strain>
    </source>
</reference>
<dbReference type="Proteomes" id="UP000557772">
    <property type="component" value="Unassembled WGS sequence"/>
</dbReference>
<evidence type="ECO:0000259" key="4">
    <source>
        <dbReference type="Pfam" id="PF07167"/>
    </source>
</evidence>
<evidence type="ECO:0000256" key="2">
    <source>
        <dbReference type="ARBA" id="ARBA00023315"/>
    </source>
</evidence>
<dbReference type="GO" id="GO:0042619">
    <property type="term" value="P:poly-hydroxybutyrate biosynthetic process"/>
    <property type="evidence" value="ECO:0007669"/>
    <property type="project" value="InterPro"/>
</dbReference>
<dbReference type="Pfam" id="PF07167">
    <property type="entry name" value="PhaC_N"/>
    <property type="match status" value="1"/>
</dbReference>
<evidence type="ECO:0000313" key="6">
    <source>
        <dbReference type="Proteomes" id="UP000557772"/>
    </source>
</evidence>
<protein>
    <submittedName>
        <fullName evidence="5">Alpha/beta fold hydrolase</fullName>
    </submittedName>
</protein>
<keyword evidence="5" id="KW-0378">Hydrolase</keyword>
<dbReference type="PANTHER" id="PTHR36837:SF5">
    <property type="entry name" value="POLY-3-HYDROXYBUTYRATE SYNTHASE"/>
    <property type="match status" value="1"/>
</dbReference>
<keyword evidence="1" id="KW-0808">Transferase</keyword>
<dbReference type="InterPro" id="IPR010941">
    <property type="entry name" value="PhaC_N"/>
</dbReference>
<dbReference type="SUPFAM" id="SSF53474">
    <property type="entry name" value="alpha/beta-Hydrolases"/>
    <property type="match status" value="1"/>
</dbReference>
<dbReference type="AlphaFoldDB" id="A0A849AFG2"/>